<accession>A0ACD5YVN0</accession>
<keyword evidence="2" id="KW-1185">Reference proteome</keyword>
<protein>
    <submittedName>
        <fullName evidence="1">Uncharacterized protein</fullName>
    </submittedName>
</protein>
<dbReference type="Proteomes" id="UP001732700">
    <property type="component" value="Chromosome 6A"/>
</dbReference>
<sequence>MGLMAGMLPGVEFARRRRFRPVGSSAEAPCAGTSRRTSLGRCGANGHEHAAAGFPKRSGVCEEAWTAPLDSNAREAKERLDQKLRSQRESVVKRRHSTGSLRLPVPSSSPRDAGNHHHAAKDATAAASALQREVFTKKVGGRRFSWGRRKASPPATEHAECAVCLEEFRAGDVLAHLPCSHRFHWACAVPWVQAASRCPFCRAAVHLAAD</sequence>
<dbReference type="EnsemblPlants" id="AVESA.00010b.r2.6AG1045830.1">
    <property type="protein sequence ID" value="AVESA.00010b.r2.6AG1045830.1.CDS"/>
    <property type="gene ID" value="AVESA.00010b.r2.6AG1045830"/>
</dbReference>
<evidence type="ECO:0000313" key="1">
    <source>
        <dbReference type="EnsemblPlants" id="AVESA.00010b.r2.6AG1045830.1.CDS"/>
    </source>
</evidence>
<name>A0ACD5YVN0_AVESA</name>
<organism evidence="1 2">
    <name type="scientific">Avena sativa</name>
    <name type="common">Oat</name>
    <dbReference type="NCBI Taxonomy" id="4498"/>
    <lineage>
        <taxon>Eukaryota</taxon>
        <taxon>Viridiplantae</taxon>
        <taxon>Streptophyta</taxon>
        <taxon>Embryophyta</taxon>
        <taxon>Tracheophyta</taxon>
        <taxon>Spermatophyta</taxon>
        <taxon>Magnoliopsida</taxon>
        <taxon>Liliopsida</taxon>
        <taxon>Poales</taxon>
        <taxon>Poaceae</taxon>
        <taxon>BOP clade</taxon>
        <taxon>Pooideae</taxon>
        <taxon>Poodae</taxon>
        <taxon>Poeae</taxon>
        <taxon>Poeae Chloroplast Group 1 (Aveneae type)</taxon>
        <taxon>Aveninae</taxon>
        <taxon>Avena</taxon>
    </lineage>
</organism>
<reference evidence="1" key="1">
    <citation type="submission" date="2021-05" db="EMBL/GenBank/DDBJ databases">
        <authorList>
            <person name="Scholz U."/>
            <person name="Mascher M."/>
            <person name="Fiebig A."/>
        </authorList>
    </citation>
    <scope>NUCLEOTIDE SEQUENCE [LARGE SCALE GENOMIC DNA]</scope>
</reference>
<proteinExistence type="predicted"/>
<evidence type="ECO:0000313" key="2">
    <source>
        <dbReference type="Proteomes" id="UP001732700"/>
    </source>
</evidence>
<reference evidence="1" key="2">
    <citation type="submission" date="2025-09" db="UniProtKB">
        <authorList>
            <consortium name="EnsemblPlants"/>
        </authorList>
    </citation>
    <scope>IDENTIFICATION</scope>
</reference>